<evidence type="ECO:0000256" key="1">
    <source>
        <dbReference type="SAM" id="MobiDB-lite"/>
    </source>
</evidence>
<sequence>MTHEAHRRWLALVPRDTVQVRDGRSFDAGAGGVAHTVRPWPSTVAGALVPALGGEPESVRGPVLAQEVDGHWTPHLPVPLDLVRESGREDVWRLRLPEADPGVSSDLAALARPHGIPDLRSLSAPEGAEDTEPLAGLVPGHVLRSYLHGELEDDEGLLSVSDLEQPEDPLSPETRVGLGLDPNTRTAKTGLLYTSTHLRLAEDWAFCAEVTPTPKQHRAVESPAGPVRFGGLSRLADVAPARGLHWPDAPLAYPEGKVLVYVATPAVWERGWLPPLPPNADLVAACVGDPLPVATASPVQDHQHFLRTRTLMWAVPPGSVYYLKFLNPDDAEHWVKQSHRTALGPAARKRLDTAGFGVVLTGVWS</sequence>
<dbReference type="AlphaFoldDB" id="A0A7Z0EIR8"/>
<gene>
    <name evidence="2" type="ORF">HNR10_000738</name>
</gene>
<keyword evidence="3" id="KW-1185">Reference proteome</keyword>
<protein>
    <submittedName>
        <fullName evidence="2">CRISPR-associated protein Cmr3</fullName>
    </submittedName>
</protein>
<dbReference type="Gene3D" id="2.60.40.4350">
    <property type="match status" value="1"/>
</dbReference>
<dbReference type="Gene3D" id="3.30.70.2940">
    <property type="match status" value="1"/>
</dbReference>
<evidence type="ECO:0000313" key="3">
    <source>
        <dbReference type="Proteomes" id="UP000572051"/>
    </source>
</evidence>
<feature type="region of interest" description="Disordered" evidence="1">
    <location>
        <begin position="163"/>
        <end position="182"/>
    </location>
</feature>
<proteinExistence type="predicted"/>
<dbReference type="InterPro" id="IPR019117">
    <property type="entry name" value="CRISPR-assoc_protein_Cmr3"/>
</dbReference>
<dbReference type="EMBL" id="JACCFS010000001">
    <property type="protein sequence ID" value="NYJ32857.1"/>
    <property type="molecule type" value="Genomic_DNA"/>
</dbReference>
<evidence type="ECO:0000313" key="2">
    <source>
        <dbReference type="EMBL" id="NYJ32857.1"/>
    </source>
</evidence>
<name>A0A7Z0EIR8_9ACTN</name>
<comment type="caution">
    <text evidence="2">The sequence shown here is derived from an EMBL/GenBank/DDBJ whole genome shotgun (WGS) entry which is preliminary data.</text>
</comment>
<accession>A0A7Z0EIR8</accession>
<dbReference type="Pfam" id="PF09700">
    <property type="entry name" value="Cas_Cmr3"/>
    <property type="match status" value="1"/>
</dbReference>
<dbReference type="Proteomes" id="UP000572051">
    <property type="component" value="Unassembled WGS sequence"/>
</dbReference>
<reference evidence="2 3" key="1">
    <citation type="submission" date="2020-07" db="EMBL/GenBank/DDBJ databases">
        <title>Sequencing the genomes of 1000 actinobacteria strains.</title>
        <authorList>
            <person name="Klenk H.-P."/>
        </authorList>
    </citation>
    <scope>NUCLEOTIDE SEQUENCE [LARGE SCALE GENOMIC DNA]</scope>
    <source>
        <strain evidence="2 3">DSM 44442</strain>
    </source>
</reference>
<dbReference type="RefSeq" id="WP_179820823.1">
    <property type="nucleotide sequence ID" value="NZ_JACCFS010000001.1"/>
</dbReference>
<organism evidence="2 3">
    <name type="scientific">Nocardiopsis aegyptia</name>
    <dbReference type="NCBI Taxonomy" id="220378"/>
    <lineage>
        <taxon>Bacteria</taxon>
        <taxon>Bacillati</taxon>
        <taxon>Actinomycetota</taxon>
        <taxon>Actinomycetes</taxon>
        <taxon>Streptosporangiales</taxon>
        <taxon>Nocardiopsidaceae</taxon>
        <taxon>Nocardiopsis</taxon>
    </lineage>
</organism>